<dbReference type="GO" id="GO:0005829">
    <property type="term" value="C:cytosol"/>
    <property type="evidence" value="ECO:0007669"/>
    <property type="project" value="TreeGrafter"/>
</dbReference>
<evidence type="ECO:0000256" key="2">
    <source>
        <dbReference type="ARBA" id="ARBA00022898"/>
    </source>
</evidence>
<dbReference type="SMART" id="SM01005">
    <property type="entry name" value="Ala_racemase_C"/>
    <property type="match status" value="1"/>
</dbReference>
<dbReference type="NCBIfam" id="TIGR00492">
    <property type="entry name" value="alr"/>
    <property type="match status" value="1"/>
</dbReference>
<reference evidence="8 9" key="1">
    <citation type="submission" date="2020-07" db="EMBL/GenBank/DDBJ databases">
        <title>Genomic Encyclopedia of Type Strains, Phase IV (KMG-V): Genome sequencing to study the core and pangenomes of soil and plant-associated prokaryotes.</title>
        <authorList>
            <person name="Whitman W."/>
        </authorList>
    </citation>
    <scope>NUCLEOTIDE SEQUENCE [LARGE SCALE GENOMIC DNA]</scope>
    <source>
        <strain evidence="8 9">SAS40</strain>
    </source>
</reference>
<keyword evidence="3 8" id="KW-0413">Isomerase</keyword>
<name>A0A7Y9IXW4_9BURK</name>
<dbReference type="Pfam" id="PF00842">
    <property type="entry name" value="Ala_racemase_C"/>
    <property type="match status" value="1"/>
</dbReference>
<sequence length="450" mass="46634">MTAGLSLDRPTITIDLAAIRHNWRAVASRYQGRHIGAVVKNDAYGLGAAHVVPLLSSLGCSDFWVDHFQAALDVRRIVPTGRVFVLNGLAGADAARCRTHDIVPVLVDERELQLASADARQHGPLKVAVHLDSGLTRVGLDAAAVSRLIARPDLLHGLDVMAWVTHLGRFADPDATENVEQRARFVTWTDRLPRAARSIATSSCVFADRGWHMDMARVGSALYGVDTTPSTPQGLMPAATLSAPVLRVATVPAGTEIGYAGSFRTPRACTVATLAIGYGDGLPFALANCGQVALAGGLAPVVGGVSMGLITVDVTALGEGRVQPGMHAVLFGADLRLEQVAATAGMAPNALLVACASQAHRRYVGRDASDAAGAVTGAGAVAVAMIGTDAVQRPIARADEVTVADTTADDDSDVDAGVIADADANAHPDADPRVRSAAGRHAQAMSKEAS</sequence>
<dbReference type="CDD" id="cd00430">
    <property type="entry name" value="PLPDE_III_AR"/>
    <property type="match status" value="1"/>
</dbReference>
<comment type="cofactor">
    <cofactor evidence="1 4">
        <name>pyridoxal 5'-phosphate</name>
        <dbReference type="ChEBI" id="CHEBI:597326"/>
    </cofactor>
</comment>
<keyword evidence="2 4" id="KW-0663">Pyridoxal phosphate</keyword>
<dbReference type="RefSeq" id="WP_179589058.1">
    <property type="nucleotide sequence ID" value="NZ_JACBYR010000002.1"/>
</dbReference>
<dbReference type="Proteomes" id="UP000542125">
    <property type="component" value="Unassembled WGS sequence"/>
</dbReference>
<dbReference type="PANTHER" id="PTHR30511:SF0">
    <property type="entry name" value="ALANINE RACEMASE, CATABOLIC-RELATED"/>
    <property type="match status" value="1"/>
</dbReference>
<dbReference type="SUPFAM" id="SSF50621">
    <property type="entry name" value="Alanine racemase C-terminal domain-like"/>
    <property type="match status" value="1"/>
</dbReference>
<feature type="domain" description="Alanine racemase C-terminal" evidence="7">
    <location>
        <begin position="238"/>
        <end position="364"/>
    </location>
</feature>
<feature type="compositionally biased region" description="Basic and acidic residues" evidence="6">
    <location>
        <begin position="424"/>
        <end position="434"/>
    </location>
</feature>
<dbReference type="InterPro" id="IPR000821">
    <property type="entry name" value="Ala_racemase"/>
</dbReference>
<keyword evidence="9" id="KW-1185">Reference proteome</keyword>
<protein>
    <submittedName>
        <fullName evidence="8">Alanine racemase</fullName>
        <ecNumber evidence="8">5.1.1.1</ecNumber>
    </submittedName>
</protein>
<dbReference type="Gene3D" id="3.20.20.10">
    <property type="entry name" value="Alanine racemase"/>
    <property type="match status" value="1"/>
</dbReference>
<evidence type="ECO:0000313" key="9">
    <source>
        <dbReference type="Proteomes" id="UP000542125"/>
    </source>
</evidence>
<dbReference type="Pfam" id="PF01168">
    <property type="entry name" value="Ala_racemase_N"/>
    <property type="match status" value="1"/>
</dbReference>
<evidence type="ECO:0000256" key="1">
    <source>
        <dbReference type="ARBA" id="ARBA00001933"/>
    </source>
</evidence>
<dbReference type="GO" id="GO:0030170">
    <property type="term" value="F:pyridoxal phosphate binding"/>
    <property type="evidence" value="ECO:0007669"/>
    <property type="project" value="TreeGrafter"/>
</dbReference>
<evidence type="ECO:0000256" key="6">
    <source>
        <dbReference type="SAM" id="MobiDB-lite"/>
    </source>
</evidence>
<dbReference type="EMBL" id="JACBYR010000002">
    <property type="protein sequence ID" value="NYE85041.1"/>
    <property type="molecule type" value="Genomic_DNA"/>
</dbReference>
<gene>
    <name evidence="8" type="ORF">FHW18_004348</name>
</gene>
<dbReference type="AlphaFoldDB" id="A0A7Y9IXW4"/>
<dbReference type="EC" id="5.1.1.1" evidence="8"/>
<dbReference type="InterPro" id="IPR001608">
    <property type="entry name" value="Ala_racemase_N"/>
</dbReference>
<dbReference type="InterPro" id="IPR009006">
    <property type="entry name" value="Ala_racemase/Decarboxylase_C"/>
</dbReference>
<dbReference type="PANTHER" id="PTHR30511">
    <property type="entry name" value="ALANINE RACEMASE"/>
    <property type="match status" value="1"/>
</dbReference>
<evidence type="ECO:0000256" key="3">
    <source>
        <dbReference type="ARBA" id="ARBA00023235"/>
    </source>
</evidence>
<evidence type="ECO:0000256" key="4">
    <source>
        <dbReference type="PIRSR" id="PIRSR600821-50"/>
    </source>
</evidence>
<dbReference type="SUPFAM" id="SSF51419">
    <property type="entry name" value="PLP-binding barrel"/>
    <property type="match status" value="1"/>
</dbReference>
<proteinExistence type="predicted"/>
<comment type="caution">
    <text evidence="8">The sequence shown here is derived from an EMBL/GenBank/DDBJ whole genome shotgun (WGS) entry which is preliminary data.</text>
</comment>
<feature type="binding site" evidence="5">
    <location>
        <position position="137"/>
    </location>
    <ligand>
        <name>substrate</name>
    </ligand>
</feature>
<organism evidence="8 9">
    <name type="scientific">Pigmentiphaga litoralis</name>
    <dbReference type="NCBI Taxonomy" id="516702"/>
    <lineage>
        <taxon>Bacteria</taxon>
        <taxon>Pseudomonadati</taxon>
        <taxon>Pseudomonadota</taxon>
        <taxon>Betaproteobacteria</taxon>
        <taxon>Burkholderiales</taxon>
        <taxon>Alcaligenaceae</taxon>
        <taxon>Pigmentiphaga</taxon>
    </lineage>
</organism>
<feature type="binding site" evidence="5">
    <location>
        <position position="307"/>
    </location>
    <ligand>
        <name>substrate</name>
    </ligand>
</feature>
<dbReference type="Gene3D" id="2.40.37.10">
    <property type="entry name" value="Lyase, Ornithine Decarboxylase, Chain A, domain 1"/>
    <property type="match status" value="1"/>
</dbReference>
<feature type="modified residue" description="N6-(pyridoxal phosphate)lysine" evidence="4">
    <location>
        <position position="40"/>
    </location>
</feature>
<dbReference type="PRINTS" id="PR00992">
    <property type="entry name" value="ALARACEMASE"/>
</dbReference>
<accession>A0A7Y9IXW4</accession>
<evidence type="ECO:0000259" key="7">
    <source>
        <dbReference type="SMART" id="SM01005"/>
    </source>
</evidence>
<dbReference type="InterPro" id="IPR029066">
    <property type="entry name" value="PLP-binding_barrel"/>
</dbReference>
<evidence type="ECO:0000313" key="8">
    <source>
        <dbReference type="EMBL" id="NYE85041.1"/>
    </source>
</evidence>
<feature type="region of interest" description="Disordered" evidence="6">
    <location>
        <begin position="402"/>
        <end position="450"/>
    </location>
</feature>
<dbReference type="GO" id="GO:0030632">
    <property type="term" value="P:D-alanine biosynthetic process"/>
    <property type="evidence" value="ECO:0007669"/>
    <property type="project" value="TreeGrafter"/>
</dbReference>
<dbReference type="GO" id="GO:0008784">
    <property type="term" value="F:alanine racemase activity"/>
    <property type="evidence" value="ECO:0007669"/>
    <property type="project" value="UniProtKB-EC"/>
</dbReference>
<dbReference type="InterPro" id="IPR011079">
    <property type="entry name" value="Ala_racemase_C"/>
</dbReference>
<evidence type="ECO:0000256" key="5">
    <source>
        <dbReference type="PIRSR" id="PIRSR600821-52"/>
    </source>
</evidence>